<dbReference type="AlphaFoldDB" id="A0A4S2AN60"/>
<organism evidence="1 2">
    <name type="scientific">Bacteroides muris</name>
    <name type="common">ex Afrizal et al. 2022</name>
    <dbReference type="NCBI Taxonomy" id="2516960"/>
    <lineage>
        <taxon>Bacteria</taxon>
        <taxon>Pseudomonadati</taxon>
        <taxon>Bacteroidota</taxon>
        <taxon>Bacteroidia</taxon>
        <taxon>Bacteroidales</taxon>
        <taxon>Bacteroidaceae</taxon>
        <taxon>Bacteroides</taxon>
    </lineage>
</organism>
<dbReference type="EMBL" id="SRYZ01000032">
    <property type="protein sequence ID" value="TGY02619.1"/>
    <property type="molecule type" value="Genomic_DNA"/>
</dbReference>
<dbReference type="RefSeq" id="WP_136010722.1">
    <property type="nucleotide sequence ID" value="NZ_SRYZ01000032.1"/>
</dbReference>
<proteinExistence type="predicted"/>
<evidence type="ECO:0000313" key="1">
    <source>
        <dbReference type="EMBL" id="TGY02619.1"/>
    </source>
</evidence>
<reference evidence="1 2" key="1">
    <citation type="submission" date="2019-04" db="EMBL/GenBank/DDBJ databases">
        <title>Microbes associate with the intestines of laboratory mice.</title>
        <authorList>
            <person name="Navarre W."/>
            <person name="Wong E."/>
            <person name="Huang K."/>
            <person name="Tropini C."/>
            <person name="Ng K."/>
            <person name="Yu B."/>
        </authorList>
    </citation>
    <scope>NUCLEOTIDE SEQUENCE [LARGE SCALE GENOMIC DNA]</scope>
    <source>
        <strain evidence="1 2">NM69_E16B</strain>
    </source>
</reference>
<dbReference type="InterPro" id="IPR045724">
    <property type="entry name" value="DUF6078"/>
</dbReference>
<evidence type="ECO:0000313" key="2">
    <source>
        <dbReference type="Proteomes" id="UP000310532"/>
    </source>
</evidence>
<keyword evidence="2" id="KW-1185">Reference proteome</keyword>
<name>A0A4S2AN60_9BACE</name>
<dbReference type="Proteomes" id="UP000310532">
    <property type="component" value="Unassembled WGS sequence"/>
</dbReference>
<protein>
    <submittedName>
        <fullName evidence="1">Uncharacterized protein</fullName>
    </submittedName>
</protein>
<comment type="caution">
    <text evidence="1">The sequence shown here is derived from an EMBL/GenBank/DDBJ whole genome shotgun (WGS) entry which is preliminary data.</text>
</comment>
<accession>A0A4S2AN60</accession>
<dbReference type="Pfam" id="PF19555">
    <property type="entry name" value="DUF6078"/>
    <property type="match status" value="1"/>
</dbReference>
<sequence length="152" mass="17582">MILLQDIPQYYAYCFAGKDLCPKAATCLRAIAAQTLAESEEEGKNILYCINPVYVQRLSPADSCRYYRNNKPVRYAKGMTQLFEDLPLKQSRVVRLRVMQCFSCESYFYQSRKGERLITPDEQEAIRRVFRASGVTSEPKFDGFQYSLAWEG</sequence>
<gene>
    <name evidence="1" type="ORF">E5355_13205</name>
</gene>